<feature type="transmembrane region" description="Helical" evidence="8">
    <location>
        <begin position="333"/>
        <end position="351"/>
    </location>
</feature>
<evidence type="ECO:0000313" key="10">
    <source>
        <dbReference type="EMBL" id="RXR05948.1"/>
    </source>
</evidence>
<dbReference type="PANTHER" id="PTHR40074">
    <property type="entry name" value="O-ACETYLTRANSFERASE WECH"/>
    <property type="match status" value="1"/>
</dbReference>
<feature type="transmembrane region" description="Helical" evidence="8">
    <location>
        <begin position="241"/>
        <end position="262"/>
    </location>
</feature>
<evidence type="ECO:0000259" key="9">
    <source>
        <dbReference type="Pfam" id="PF01757"/>
    </source>
</evidence>
<evidence type="ECO:0000256" key="3">
    <source>
        <dbReference type="ARBA" id="ARBA00022475"/>
    </source>
</evidence>
<feature type="transmembrane region" description="Helical" evidence="8">
    <location>
        <begin position="306"/>
        <end position="327"/>
    </location>
</feature>
<dbReference type="EMBL" id="SAWZ01000004">
    <property type="protein sequence ID" value="RXR05948.1"/>
    <property type="molecule type" value="Genomic_DNA"/>
</dbReference>
<protein>
    <submittedName>
        <fullName evidence="10">Acyltransferase</fullName>
    </submittedName>
</protein>
<evidence type="ECO:0000256" key="8">
    <source>
        <dbReference type="SAM" id="Phobius"/>
    </source>
</evidence>
<dbReference type="PANTHER" id="PTHR40074:SF2">
    <property type="entry name" value="O-ACETYLTRANSFERASE WECH"/>
    <property type="match status" value="1"/>
</dbReference>
<feature type="region of interest" description="Disordered" evidence="7">
    <location>
        <begin position="1"/>
        <end position="32"/>
    </location>
</feature>
<keyword evidence="10" id="KW-0808">Transferase</keyword>
<comment type="subcellular location">
    <subcellularLocation>
        <location evidence="1">Cell membrane</location>
        <topology evidence="1">Multi-pass membrane protein</topology>
    </subcellularLocation>
</comment>
<feature type="transmembrane region" description="Helical" evidence="8">
    <location>
        <begin position="189"/>
        <end position="210"/>
    </location>
</feature>
<comment type="similarity">
    <text evidence="2">Belongs to the acyltransferase 3 family.</text>
</comment>
<keyword evidence="3" id="KW-1003">Cell membrane</keyword>
<dbReference type="GO" id="GO:0016413">
    <property type="term" value="F:O-acetyltransferase activity"/>
    <property type="evidence" value="ECO:0007669"/>
    <property type="project" value="TreeGrafter"/>
</dbReference>
<organism evidence="10 11">
    <name type="scientific">Pseudoxanthomonas composti</name>
    <dbReference type="NCBI Taxonomy" id="2137479"/>
    <lineage>
        <taxon>Bacteria</taxon>
        <taxon>Pseudomonadati</taxon>
        <taxon>Pseudomonadota</taxon>
        <taxon>Gammaproteobacteria</taxon>
        <taxon>Lysobacterales</taxon>
        <taxon>Lysobacteraceae</taxon>
        <taxon>Pseudoxanthomonas</taxon>
    </lineage>
</organism>
<keyword evidence="10" id="KW-0012">Acyltransferase</keyword>
<keyword evidence="11" id="KW-1185">Reference proteome</keyword>
<sequence>MLLASQRPVSRGVVEHASGGSGASGQRRCHVQPVQRPSAPRQAWIDVLRGASVLLVVLAHAHHFAVSAEGASAASALSPLLIQAVGTINKLFAPLRMELMFLLSGLFVAHGLTKGPARYLSGKFRNVLYPFLLWCLVNFVVREGGSAVIKGEPVAWQTLIDLLAGIAAPTWFLFDLFLFFLLIPLLRRYPAWMVIAATVAMSVILDGAGWSHYGEMAYYFAYFVAGDLIARRGWNPATRWGGVGVIASALCLGVLGVVALTTSLSKTWWGYLPLVLASLPAIVALAMLAARSPLSAPLAYVGRNSVVFYLVHFTLFIVLTFLASRLIHDDVVLFFVLLAAGIALPAALSWARAQPSMRMLDLLFCLPPSKRTTAMVPARERVAFEAGLAEAERTG</sequence>
<evidence type="ECO:0000313" key="11">
    <source>
        <dbReference type="Proteomes" id="UP000289784"/>
    </source>
</evidence>
<evidence type="ECO:0000256" key="2">
    <source>
        <dbReference type="ARBA" id="ARBA00007400"/>
    </source>
</evidence>
<keyword evidence="6 8" id="KW-0472">Membrane</keyword>
<dbReference type="OrthoDB" id="9814956at2"/>
<dbReference type="InterPro" id="IPR002656">
    <property type="entry name" value="Acyl_transf_3_dom"/>
</dbReference>
<evidence type="ECO:0000256" key="1">
    <source>
        <dbReference type="ARBA" id="ARBA00004651"/>
    </source>
</evidence>
<keyword evidence="5 8" id="KW-1133">Transmembrane helix</keyword>
<dbReference type="GO" id="GO:0009246">
    <property type="term" value="P:enterobacterial common antigen biosynthetic process"/>
    <property type="evidence" value="ECO:0007669"/>
    <property type="project" value="TreeGrafter"/>
</dbReference>
<feature type="transmembrane region" description="Helical" evidence="8">
    <location>
        <begin position="162"/>
        <end position="182"/>
    </location>
</feature>
<evidence type="ECO:0000256" key="4">
    <source>
        <dbReference type="ARBA" id="ARBA00022692"/>
    </source>
</evidence>
<dbReference type="Pfam" id="PF01757">
    <property type="entry name" value="Acyl_transf_3"/>
    <property type="match status" value="1"/>
</dbReference>
<evidence type="ECO:0000256" key="7">
    <source>
        <dbReference type="SAM" id="MobiDB-lite"/>
    </source>
</evidence>
<feature type="transmembrane region" description="Helical" evidence="8">
    <location>
        <begin position="268"/>
        <end position="294"/>
    </location>
</feature>
<proteinExistence type="inferred from homology"/>
<keyword evidence="4 8" id="KW-0812">Transmembrane</keyword>
<feature type="transmembrane region" description="Helical" evidence="8">
    <location>
        <begin position="124"/>
        <end position="142"/>
    </location>
</feature>
<reference evidence="10 11" key="1">
    <citation type="submission" date="2019-01" db="EMBL/GenBank/DDBJ databases">
        <title>Pseudoxanthomonas composti sp. nov., isolated from compost.</title>
        <authorList>
            <person name="Yang G."/>
        </authorList>
    </citation>
    <scope>NUCLEOTIDE SEQUENCE [LARGE SCALE GENOMIC DNA]</scope>
    <source>
        <strain evidence="10 11">GSS15</strain>
    </source>
</reference>
<evidence type="ECO:0000256" key="6">
    <source>
        <dbReference type="ARBA" id="ARBA00023136"/>
    </source>
</evidence>
<feature type="domain" description="Acyltransferase 3" evidence="9">
    <location>
        <begin position="43"/>
        <end position="350"/>
    </location>
</feature>
<dbReference type="GO" id="GO:0005886">
    <property type="term" value="C:plasma membrane"/>
    <property type="evidence" value="ECO:0007669"/>
    <property type="project" value="UniProtKB-SubCell"/>
</dbReference>
<accession>A0A4Q1JWD2</accession>
<comment type="caution">
    <text evidence="10">The sequence shown here is derived from an EMBL/GenBank/DDBJ whole genome shotgun (WGS) entry which is preliminary data.</text>
</comment>
<gene>
    <name evidence="10" type="ORF">EPA99_08850</name>
</gene>
<dbReference type="Proteomes" id="UP000289784">
    <property type="component" value="Unassembled WGS sequence"/>
</dbReference>
<dbReference type="AlphaFoldDB" id="A0A4Q1JWD2"/>
<evidence type="ECO:0000256" key="5">
    <source>
        <dbReference type="ARBA" id="ARBA00022989"/>
    </source>
</evidence>
<name>A0A4Q1JWD2_9GAMM</name>